<evidence type="ECO:0000313" key="7">
    <source>
        <dbReference type="EnsemblMetazoa" id="ENSAATROPP011490"/>
    </source>
</evidence>
<feature type="compositionally biased region" description="Low complexity" evidence="5">
    <location>
        <begin position="875"/>
        <end position="898"/>
    </location>
</feature>
<evidence type="ECO:0000256" key="5">
    <source>
        <dbReference type="SAM" id="MobiDB-lite"/>
    </source>
</evidence>
<reference evidence="7" key="1">
    <citation type="submission" date="2024-04" db="UniProtKB">
        <authorList>
            <consortium name="EnsemblMetazoa"/>
        </authorList>
    </citation>
    <scope>IDENTIFICATION</scope>
    <source>
        <strain evidence="7">EBRO</strain>
    </source>
</reference>
<keyword evidence="4" id="KW-0862">Zinc</keyword>
<dbReference type="CDD" id="cd22086">
    <property type="entry name" value="F-box_EMI"/>
    <property type="match status" value="1"/>
</dbReference>
<proteinExistence type="predicted"/>
<dbReference type="GO" id="GO:0005634">
    <property type="term" value="C:nucleus"/>
    <property type="evidence" value="ECO:0007669"/>
    <property type="project" value="TreeGrafter"/>
</dbReference>
<accession>A0AAG5DKG9</accession>
<evidence type="ECO:0000256" key="4">
    <source>
        <dbReference type="ARBA" id="ARBA00022833"/>
    </source>
</evidence>
<dbReference type="GO" id="GO:0007088">
    <property type="term" value="P:regulation of mitotic nuclear division"/>
    <property type="evidence" value="ECO:0007669"/>
    <property type="project" value="InterPro"/>
</dbReference>
<keyword evidence="3" id="KW-0833">Ubl conjugation pathway</keyword>
<dbReference type="InterPro" id="IPR002867">
    <property type="entry name" value="IBR_dom"/>
</dbReference>
<evidence type="ECO:0000313" key="8">
    <source>
        <dbReference type="Proteomes" id="UP000075880"/>
    </source>
</evidence>
<feature type="region of interest" description="Disordered" evidence="5">
    <location>
        <begin position="299"/>
        <end position="345"/>
    </location>
</feature>
<name>A0AAG5DKG9_ANOAO</name>
<feature type="region of interest" description="Disordered" evidence="5">
    <location>
        <begin position="498"/>
        <end position="539"/>
    </location>
</feature>
<evidence type="ECO:0000259" key="6">
    <source>
        <dbReference type="PROSITE" id="PS50181"/>
    </source>
</evidence>
<feature type="compositionally biased region" description="Low complexity" evidence="5">
    <location>
        <begin position="522"/>
        <end position="536"/>
    </location>
</feature>
<evidence type="ECO:0000256" key="2">
    <source>
        <dbReference type="ARBA" id="ARBA00022771"/>
    </source>
</evidence>
<dbReference type="PANTHER" id="PTHR15493">
    <property type="entry name" value="F-BOX ONLY PROTEIN 5 AND 43"/>
    <property type="match status" value="1"/>
</dbReference>
<dbReference type="GO" id="GO:0045835">
    <property type="term" value="P:negative regulation of meiotic nuclear division"/>
    <property type="evidence" value="ECO:0007669"/>
    <property type="project" value="InterPro"/>
</dbReference>
<dbReference type="Proteomes" id="UP000075880">
    <property type="component" value="Unassembled WGS sequence"/>
</dbReference>
<sequence length="1013" mass="109145">MEETHQQPLRSSFPPAGMAGTALFNASGGSAGGSSFGQDSGYTSYHSTTPNNTFNLSSRHGASATLATIDEASEGDCSMNDSAGSSALGGGVCSNILTPKTAASIDQISNFHLTTPNSAVRPKRPIRRRFNFDCASETGGSFVAPTTPERLPPSRSASFDSSDTPLRTVNRSSQQSQLTPHKAKGGHSGKRKLSSLRGKLYSDDGEGEPMAGPEDACDENRANDLNDSLDCKRLDISPIPKVKRHKPNENITNLIRSSTPKTASSQPRFLGGSTENIDSNTVAPGAQNVAPVRKTFRKFQSFSPSKMQSNRQKSSLRPRQEDRGWQQGNRLEGRTAGVGLTRQDPLAELELTPEKKTNPLGYVTPSKEQRVLTEIHLTPTKTVDYQPPMNLAGLINAPIMLEDPITTAVTQQLPERDDQLEQAITTCPTFEDFSMTPSKANLIDPELSSGDGGMLFAAEDFVARRASNFSYGPTLNSIIEEESPSRGREIGLVGKLIPTARTPPSSCRLSSGRKPKRLGTNSSSSGSLKAASPLAKGVRGVPASPKAAALRRANATLQNPPGMYCGRDQLNVLKRLYERNQDSLHILLDYLTDEDLVQVVQVSKGWREIIQDLPKQWERLQKFRKLQRGDKENQQQRRSSLAILPPLLKAGEPPSGGFDVAAPAAKSIAAEGQLPAAATQADESSCVVKRRPFKICNSLDSSIGIGNCSSSMASGSAVLYASFGSECGNATMPERRRRLSAAAAASHSPPVSPSKVKFVNNQKVASHLKRSEQLRPCTRCRAPSRVIFARSSKSGQNKVRSGAVAARLEKSYTLPDWDTGYDLNGTIHNTLSSDLHRKIGDGSNSDAGRNNNDYSATCSLMNGSPDRVRKNLFNSGSASSSSSRSVSSAAPALAVNASTDGRRNSEPNLLDMVRNGERRRLRSGAKSVDHQNYPSATVTSAASLGVRDSKCDYAVCSSCGFQFCIKCLCEYHPETVCPDLAPNSPSKEEDRGQPNVACSRQSRRSLQRLCRKL</sequence>
<dbReference type="Gene3D" id="1.20.1280.50">
    <property type="match status" value="1"/>
</dbReference>
<dbReference type="PROSITE" id="PS50181">
    <property type="entry name" value="FBOX"/>
    <property type="match status" value="1"/>
</dbReference>
<keyword evidence="2" id="KW-0863">Zinc-finger</keyword>
<dbReference type="PANTHER" id="PTHR15493:SF9">
    <property type="entry name" value="GH14043P"/>
    <property type="match status" value="1"/>
</dbReference>
<evidence type="ECO:0000256" key="3">
    <source>
        <dbReference type="ARBA" id="ARBA00022786"/>
    </source>
</evidence>
<dbReference type="EnsemblMetazoa" id="ENSAATROPT012653">
    <property type="protein sequence ID" value="ENSAATROPP011490"/>
    <property type="gene ID" value="ENSAATROPG010298"/>
</dbReference>
<feature type="compositionally biased region" description="Polar residues" evidence="5">
    <location>
        <begin position="257"/>
        <end position="282"/>
    </location>
</feature>
<feature type="compositionally biased region" description="Polar residues" evidence="5">
    <location>
        <begin position="299"/>
        <end position="317"/>
    </location>
</feature>
<keyword evidence="1" id="KW-0479">Metal-binding</keyword>
<organism evidence="7 8">
    <name type="scientific">Anopheles atroparvus</name>
    <name type="common">European mosquito</name>
    <dbReference type="NCBI Taxonomy" id="41427"/>
    <lineage>
        <taxon>Eukaryota</taxon>
        <taxon>Metazoa</taxon>
        <taxon>Ecdysozoa</taxon>
        <taxon>Arthropoda</taxon>
        <taxon>Hexapoda</taxon>
        <taxon>Insecta</taxon>
        <taxon>Pterygota</taxon>
        <taxon>Neoptera</taxon>
        <taxon>Endopterygota</taxon>
        <taxon>Diptera</taxon>
        <taxon>Nematocera</taxon>
        <taxon>Culicoidea</taxon>
        <taxon>Culicidae</taxon>
        <taxon>Anophelinae</taxon>
        <taxon>Anopheles</taxon>
    </lineage>
</organism>
<feature type="region of interest" description="Disordered" evidence="5">
    <location>
        <begin position="257"/>
        <end position="283"/>
    </location>
</feature>
<dbReference type="AlphaFoldDB" id="A0AAG5DKG9"/>
<feature type="compositionally biased region" description="Basic residues" evidence="5">
    <location>
        <begin position="181"/>
        <end position="194"/>
    </location>
</feature>
<feature type="region of interest" description="Disordered" evidence="5">
    <location>
        <begin position="137"/>
        <end position="225"/>
    </location>
</feature>
<dbReference type="InterPro" id="IPR047147">
    <property type="entry name" value="FBX5_43"/>
</dbReference>
<evidence type="ECO:0000256" key="1">
    <source>
        <dbReference type="ARBA" id="ARBA00022723"/>
    </source>
</evidence>
<dbReference type="GO" id="GO:0008270">
    <property type="term" value="F:zinc ion binding"/>
    <property type="evidence" value="ECO:0007669"/>
    <property type="project" value="UniProtKB-KW"/>
</dbReference>
<keyword evidence="8" id="KW-1185">Reference proteome</keyword>
<protein>
    <recommendedName>
        <fullName evidence="6">F-box domain-containing protein</fullName>
    </recommendedName>
</protein>
<feature type="region of interest" description="Disordered" evidence="5">
    <location>
        <begin position="869"/>
        <end position="913"/>
    </location>
</feature>
<feature type="compositionally biased region" description="Polar residues" evidence="5">
    <location>
        <begin position="155"/>
        <end position="179"/>
    </location>
</feature>
<dbReference type="SMART" id="SM00647">
    <property type="entry name" value="IBR"/>
    <property type="match status" value="1"/>
</dbReference>
<feature type="domain" description="F-box" evidence="6">
    <location>
        <begin position="573"/>
        <end position="620"/>
    </location>
</feature>
<dbReference type="InterPro" id="IPR001810">
    <property type="entry name" value="F-box_dom"/>
</dbReference>